<feature type="binding site" evidence="11">
    <location>
        <position position="111"/>
    </location>
    <ligand>
        <name>Fe cation</name>
        <dbReference type="ChEBI" id="CHEBI:24875"/>
    </ligand>
</feature>
<dbReference type="GO" id="GO:0005506">
    <property type="term" value="F:iron ion binding"/>
    <property type="evidence" value="ECO:0007669"/>
    <property type="project" value="InterPro"/>
</dbReference>
<evidence type="ECO:0000313" key="14">
    <source>
        <dbReference type="Proteomes" id="UP000557307"/>
    </source>
</evidence>
<comment type="caution">
    <text evidence="13">The sequence shown here is derived from an EMBL/GenBank/DDBJ whole genome shotgun (WGS) entry which is preliminary data.</text>
</comment>
<name>A0A840TVN5_9BACT</name>
<comment type="cofactor">
    <cofactor evidence="1 11">
        <name>Fe(2+)</name>
        <dbReference type="ChEBI" id="CHEBI:29033"/>
    </cofactor>
</comment>
<evidence type="ECO:0000256" key="9">
    <source>
        <dbReference type="ARBA" id="ARBA00023232"/>
    </source>
</evidence>
<feature type="domain" description="Biopterin-dependent aromatic amino acid hydroxylase family profile" evidence="12">
    <location>
        <begin position="1"/>
        <end position="244"/>
    </location>
</feature>
<dbReference type="PROSITE" id="PS51410">
    <property type="entry name" value="BH4_AAA_HYDROXYL_2"/>
    <property type="match status" value="1"/>
</dbReference>
<evidence type="ECO:0000256" key="5">
    <source>
        <dbReference type="ARBA" id="ARBA00022723"/>
    </source>
</evidence>
<dbReference type="PANTHER" id="PTHR11473">
    <property type="entry name" value="AROMATIC AMINO ACID HYDROXYLASE"/>
    <property type="match status" value="1"/>
</dbReference>
<organism evidence="13 14">
    <name type="scientific">Rhabdobacter roseus</name>
    <dbReference type="NCBI Taxonomy" id="1655419"/>
    <lineage>
        <taxon>Bacteria</taxon>
        <taxon>Pseudomonadati</taxon>
        <taxon>Bacteroidota</taxon>
        <taxon>Cytophagia</taxon>
        <taxon>Cytophagales</taxon>
        <taxon>Cytophagaceae</taxon>
        <taxon>Rhabdobacter</taxon>
    </lineage>
</organism>
<keyword evidence="6 13" id="KW-0560">Oxidoreductase</keyword>
<dbReference type="SUPFAM" id="SSF56534">
    <property type="entry name" value="Aromatic aminoacid monoxygenases, catalytic and oligomerization domains"/>
    <property type="match status" value="1"/>
</dbReference>
<dbReference type="EC" id="1.14.16.1" evidence="4"/>
<reference evidence="13 14" key="1">
    <citation type="submission" date="2020-08" db="EMBL/GenBank/DDBJ databases">
        <title>Genomic Encyclopedia of Type Strains, Phase IV (KMG-IV): sequencing the most valuable type-strain genomes for metagenomic binning, comparative biology and taxonomic classification.</title>
        <authorList>
            <person name="Goeker M."/>
        </authorList>
    </citation>
    <scope>NUCLEOTIDE SEQUENCE [LARGE SCALE GENOMIC DNA]</scope>
    <source>
        <strain evidence="13 14">DSM 105074</strain>
    </source>
</reference>
<evidence type="ECO:0000256" key="10">
    <source>
        <dbReference type="ARBA" id="ARBA00029922"/>
    </source>
</evidence>
<dbReference type="Proteomes" id="UP000557307">
    <property type="component" value="Unassembled WGS sequence"/>
</dbReference>
<dbReference type="InterPro" id="IPR036951">
    <property type="entry name" value="ArAA_hydroxylase_sf"/>
</dbReference>
<dbReference type="Gene3D" id="1.10.800.10">
    <property type="entry name" value="Aromatic amino acid hydroxylase"/>
    <property type="match status" value="1"/>
</dbReference>
<dbReference type="InterPro" id="IPR005960">
    <property type="entry name" value="Phe-4-hydroxylase_mono"/>
</dbReference>
<evidence type="ECO:0000256" key="3">
    <source>
        <dbReference type="ARBA" id="ARBA00009712"/>
    </source>
</evidence>
<evidence type="ECO:0000256" key="7">
    <source>
        <dbReference type="ARBA" id="ARBA00023004"/>
    </source>
</evidence>
<dbReference type="Pfam" id="PF00351">
    <property type="entry name" value="Biopterin_H"/>
    <property type="match status" value="1"/>
</dbReference>
<dbReference type="NCBIfam" id="TIGR01267">
    <property type="entry name" value="Phe4hydrox_mono"/>
    <property type="match status" value="1"/>
</dbReference>
<keyword evidence="7 11" id="KW-0408">Iron</keyword>
<dbReference type="RefSeq" id="WP_184175360.1">
    <property type="nucleotide sequence ID" value="NZ_JACHGF010000005.1"/>
</dbReference>
<feature type="binding site" evidence="11">
    <location>
        <position position="158"/>
    </location>
    <ligand>
        <name>Fe cation</name>
        <dbReference type="ChEBI" id="CHEBI:24875"/>
    </ligand>
</feature>
<keyword evidence="8" id="KW-0503">Monooxygenase</keyword>
<proteinExistence type="inferred from homology"/>
<evidence type="ECO:0000256" key="8">
    <source>
        <dbReference type="ARBA" id="ARBA00023033"/>
    </source>
</evidence>
<comment type="similarity">
    <text evidence="3">Belongs to the biopterin-dependent aromatic amino acid hydroxylase family.</text>
</comment>
<protein>
    <recommendedName>
        <fullName evidence="4">phenylalanine 4-monooxygenase</fullName>
        <ecNumber evidence="4">1.14.16.1</ecNumber>
    </recommendedName>
    <alternativeName>
        <fullName evidence="10">Phe-4-monooxygenase</fullName>
    </alternativeName>
</protein>
<evidence type="ECO:0000259" key="12">
    <source>
        <dbReference type="PROSITE" id="PS51410"/>
    </source>
</evidence>
<dbReference type="InterPro" id="IPR019774">
    <property type="entry name" value="Aromatic-AA_hydroxylase_C"/>
</dbReference>
<dbReference type="AlphaFoldDB" id="A0A840TVN5"/>
<dbReference type="EMBL" id="JACHGF010000005">
    <property type="protein sequence ID" value="MBB5285323.1"/>
    <property type="molecule type" value="Genomic_DNA"/>
</dbReference>
<evidence type="ECO:0000256" key="4">
    <source>
        <dbReference type="ARBA" id="ARBA00011995"/>
    </source>
</evidence>
<feature type="binding site" evidence="11">
    <location>
        <position position="116"/>
    </location>
    <ligand>
        <name>Fe cation</name>
        <dbReference type="ChEBI" id="CHEBI:24875"/>
    </ligand>
</feature>
<keyword evidence="9" id="KW-0585">Phenylalanine catabolism</keyword>
<dbReference type="GO" id="GO:0004505">
    <property type="term" value="F:phenylalanine 4-monooxygenase activity"/>
    <property type="evidence" value="ECO:0007669"/>
    <property type="project" value="UniProtKB-EC"/>
</dbReference>
<accession>A0A840TVN5</accession>
<dbReference type="PRINTS" id="PR00372">
    <property type="entry name" value="FYWHYDRXLASE"/>
</dbReference>
<evidence type="ECO:0000256" key="11">
    <source>
        <dbReference type="PIRSR" id="PIRSR601273-2"/>
    </source>
</evidence>
<evidence type="ECO:0000256" key="2">
    <source>
        <dbReference type="ARBA" id="ARBA00005088"/>
    </source>
</evidence>
<dbReference type="InterPro" id="IPR036329">
    <property type="entry name" value="Aro-AA_hydroxylase_C_sf"/>
</dbReference>
<evidence type="ECO:0000256" key="6">
    <source>
        <dbReference type="ARBA" id="ARBA00023002"/>
    </source>
</evidence>
<evidence type="ECO:0000256" key="1">
    <source>
        <dbReference type="ARBA" id="ARBA00001954"/>
    </source>
</evidence>
<dbReference type="PANTHER" id="PTHR11473:SF24">
    <property type="entry name" value="PHENYLALANINE-4-HYDROXYLASE"/>
    <property type="match status" value="1"/>
</dbReference>
<gene>
    <name evidence="13" type="ORF">HNQ92_003480</name>
</gene>
<keyword evidence="5 11" id="KW-0479">Metal-binding</keyword>
<dbReference type="GO" id="GO:0006559">
    <property type="term" value="P:L-phenylalanine catabolic process"/>
    <property type="evidence" value="ECO:0007669"/>
    <property type="project" value="UniProtKB-KW"/>
</dbReference>
<dbReference type="NCBIfam" id="NF008877">
    <property type="entry name" value="PRK11913.1-2"/>
    <property type="match status" value="1"/>
</dbReference>
<sequence length="244" mass="28239">MDQAYDTYTAADHATWRRLFERQMEQLPAIASRAYLDGLGQVGFVADHIPNFNEDTNPRLRALTGWEVYVVPGLIPHRAFYELLAHRQFPASTWLRSPEQLDYLEEPDMFHDTFGHVPLLSNQAFCDFMADLSRVALRHIDSEEALQCLSRLYWYTVEFGLIREEGTLKIYGGGILSSPGESQHCLSAEVPKIDFDVATLLRTPYHIDRFQERYFVIDSYRQLYESVPEIGELLDEMIGKSVFY</sequence>
<evidence type="ECO:0000313" key="13">
    <source>
        <dbReference type="EMBL" id="MBB5285323.1"/>
    </source>
</evidence>
<keyword evidence="14" id="KW-1185">Reference proteome</keyword>
<dbReference type="InterPro" id="IPR001273">
    <property type="entry name" value="ArAA_hydroxylase"/>
</dbReference>
<comment type="pathway">
    <text evidence="2">Amino-acid degradation; L-phenylalanine degradation; acetoacetate and fumarate from L-phenylalanine: step 1/6.</text>
</comment>